<dbReference type="PROSITE" id="PS00639">
    <property type="entry name" value="THIOL_PROTEASE_HIS"/>
    <property type="match status" value="1"/>
</dbReference>
<dbReference type="GO" id="GO:0006508">
    <property type="term" value="P:proteolysis"/>
    <property type="evidence" value="ECO:0007669"/>
    <property type="project" value="UniProtKB-KW"/>
</dbReference>
<dbReference type="PANTHER" id="PTHR12411">
    <property type="entry name" value="CYSTEINE PROTEASE FAMILY C1-RELATED"/>
    <property type="match status" value="1"/>
</dbReference>
<dbReference type="Gene3D" id="3.90.70.10">
    <property type="entry name" value="Cysteine proteinases"/>
    <property type="match status" value="1"/>
</dbReference>
<organism evidence="8 9">
    <name type="scientific">Intoshia linei</name>
    <dbReference type="NCBI Taxonomy" id="1819745"/>
    <lineage>
        <taxon>Eukaryota</taxon>
        <taxon>Metazoa</taxon>
        <taxon>Spiralia</taxon>
        <taxon>Lophotrochozoa</taxon>
        <taxon>Mesozoa</taxon>
        <taxon>Orthonectida</taxon>
        <taxon>Rhopaluridae</taxon>
        <taxon>Intoshia</taxon>
    </lineage>
</organism>
<dbReference type="PROSITE" id="PS00139">
    <property type="entry name" value="THIOL_PROTEASE_CYS"/>
    <property type="match status" value="1"/>
</dbReference>
<dbReference type="Proteomes" id="UP000078046">
    <property type="component" value="Unassembled WGS sequence"/>
</dbReference>
<dbReference type="SMART" id="SM00645">
    <property type="entry name" value="Pept_C1"/>
    <property type="match status" value="1"/>
</dbReference>
<evidence type="ECO:0000313" key="8">
    <source>
        <dbReference type="EMBL" id="OAF65054.1"/>
    </source>
</evidence>
<evidence type="ECO:0000256" key="1">
    <source>
        <dbReference type="ARBA" id="ARBA00008455"/>
    </source>
</evidence>
<dbReference type="PROSITE" id="PS00640">
    <property type="entry name" value="THIOL_PROTEASE_ASN"/>
    <property type="match status" value="1"/>
</dbReference>
<dbReference type="InterPro" id="IPR025660">
    <property type="entry name" value="Pept_his_AS"/>
</dbReference>
<dbReference type="InterPro" id="IPR000169">
    <property type="entry name" value="Pept_cys_AS"/>
</dbReference>
<comment type="caution">
    <text evidence="8">The sequence shown here is derived from an EMBL/GenBank/DDBJ whole genome shotgun (WGS) entry which is preliminary data.</text>
</comment>
<dbReference type="SUPFAM" id="SSF54001">
    <property type="entry name" value="Cysteine proteinases"/>
    <property type="match status" value="1"/>
</dbReference>
<dbReference type="InterPro" id="IPR025661">
    <property type="entry name" value="Pept_asp_AS"/>
</dbReference>
<dbReference type="CDD" id="cd02248">
    <property type="entry name" value="Peptidase_C1A"/>
    <property type="match status" value="1"/>
</dbReference>
<feature type="domain" description="Peptidase C1A papain C-terminal" evidence="7">
    <location>
        <begin position="140"/>
        <end position="353"/>
    </location>
</feature>
<protein>
    <recommendedName>
        <fullName evidence="7">Peptidase C1A papain C-terminal domain-containing protein</fullName>
    </recommendedName>
</protein>
<feature type="signal peptide" evidence="6">
    <location>
        <begin position="1"/>
        <end position="16"/>
    </location>
</feature>
<reference evidence="8 9" key="1">
    <citation type="submission" date="2016-04" db="EMBL/GenBank/DDBJ databases">
        <title>The genome of Intoshia linei affirms orthonectids as highly simplified spiralians.</title>
        <authorList>
            <person name="Mikhailov K.V."/>
            <person name="Slusarev G.S."/>
            <person name="Nikitin M.A."/>
            <person name="Logacheva M.D."/>
            <person name="Penin A."/>
            <person name="Aleoshin V."/>
            <person name="Panchin Y.V."/>
        </authorList>
    </citation>
    <scope>NUCLEOTIDE SEQUENCE [LARGE SCALE GENOMIC DNA]</scope>
    <source>
        <strain evidence="8">Intl2013</strain>
        <tissue evidence="8">Whole animal</tissue>
    </source>
</reference>
<dbReference type="OrthoDB" id="6286504at2759"/>
<name>A0A177AV13_9BILA</name>
<keyword evidence="5" id="KW-1015">Disulfide bond</keyword>
<dbReference type="InterPro" id="IPR039417">
    <property type="entry name" value="Peptidase_C1A_papain-like"/>
</dbReference>
<dbReference type="PRINTS" id="PR00705">
    <property type="entry name" value="PAPAIN"/>
</dbReference>
<gene>
    <name evidence="8" type="ORF">A3Q56_07229</name>
</gene>
<keyword evidence="3" id="KW-0378">Hydrolase</keyword>
<evidence type="ECO:0000256" key="3">
    <source>
        <dbReference type="ARBA" id="ARBA00022801"/>
    </source>
</evidence>
<dbReference type="FunFam" id="3.90.70.10:FF:000332">
    <property type="entry name" value="Cathepsin L1"/>
    <property type="match status" value="1"/>
</dbReference>
<keyword evidence="4" id="KW-0788">Thiol protease</keyword>
<keyword evidence="9" id="KW-1185">Reference proteome</keyword>
<evidence type="ECO:0000256" key="5">
    <source>
        <dbReference type="ARBA" id="ARBA00023157"/>
    </source>
</evidence>
<dbReference type="AlphaFoldDB" id="A0A177AV13"/>
<dbReference type="Pfam" id="PF00112">
    <property type="entry name" value="Peptidase_C1"/>
    <property type="match status" value="1"/>
</dbReference>
<evidence type="ECO:0000256" key="6">
    <source>
        <dbReference type="SAM" id="SignalP"/>
    </source>
</evidence>
<keyword evidence="6" id="KW-0732">Signal</keyword>
<dbReference type="GO" id="GO:0008234">
    <property type="term" value="F:cysteine-type peptidase activity"/>
    <property type="evidence" value="ECO:0007669"/>
    <property type="project" value="UniProtKB-KW"/>
</dbReference>
<sequence>MLNLAILLSFFVFIVAEPTKLYDNLVYTKVSDVDGFIVEESYKRIRKVKDEFKVNPEIFNPAYTVKNEEYLDPSINANIIDELTRKSNGYATYGHNKFAYIPVAQFNKKYMSPVNMRTILPSHKSEIFDSTLLSSNNFENETYFNWMEHNVVAEVKDQGACGSCWAFSATGCMEGQYAIKHKKLVSFSEQELVDCDDTDNGCNGGLPTNAFEKIKVLGGIEAETQYPYHPYKTMCMFTKKKIIAVVKSDYVIEKNENVLKKVLRQVGPISIGINADSLQFYTGGIHNPTNCDPYMLDHGVLIVGYGTEIINSKNVDYWIIKNSWGTGWGEKGYFRMLRGTNKCGIIEMASMVVLE</sequence>
<accession>A0A177AV13</accession>
<dbReference type="InterPro" id="IPR000668">
    <property type="entry name" value="Peptidase_C1A_C"/>
</dbReference>
<dbReference type="EMBL" id="LWCA01001470">
    <property type="protein sequence ID" value="OAF65054.1"/>
    <property type="molecule type" value="Genomic_DNA"/>
</dbReference>
<proteinExistence type="inferred from homology"/>
<evidence type="ECO:0000256" key="4">
    <source>
        <dbReference type="ARBA" id="ARBA00022807"/>
    </source>
</evidence>
<evidence type="ECO:0000256" key="2">
    <source>
        <dbReference type="ARBA" id="ARBA00022670"/>
    </source>
</evidence>
<comment type="similarity">
    <text evidence="1">Belongs to the peptidase C1 family.</text>
</comment>
<evidence type="ECO:0000259" key="7">
    <source>
        <dbReference type="SMART" id="SM00645"/>
    </source>
</evidence>
<dbReference type="InterPro" id="IPR038765">
    <property type="entry name" value="Papain-like_cys_pep_sf"/>
</dbReference>
<feature type="chain" id="PRO_5018775146" description="Peptidase C1A papain C-terminal domain-containing protein" evidence="6">
    <location>
        <begin position="17"/>
        <end position="355"/>
    </location>
</feature>
<keyword evidence="2" id="KW-0645">Protease</keyword>
<evidence type="ECO:0000313" key="9">
    <source>
        <dbReference type="Proteomes" id="UP000078046"/>
    </source>
</evidence>
<dbReference type="InterPro" id="IPR013128">
    <property type="entry name" value="Peptidase_C1A"/>
</dbReference>